<comment type="catalytic activity">
    <reaction evidence="3">
        <text>inosine + phosphate = alpha-D-ribose 1-phosphate + hypoxanthine</text>
        <dbReference type="Rhea" id="RHEA:27646"/>
        <dbReference type="ChEBI" id="CHEBI:17368"/>
        <dbReference type="ChEBI" id="CHEBI:17596"/>
        <dbReference type="ChEBI" id="CHEBI:43474"/>
        <dbReference type="ChEBI" id="CHEBI:57720"/>
        <dbReference type="EC" id="2.4.2.1"/>
    </reaction>
</comment>
<organism evidence="4 5">
    <name type="scientific">Adhaeribacter pallidiroseus</name>
    <dbReference type="NCBI Taxonomy" id="2072847"/>
    <lineage>
        <taxon>Bacteria</taxon>
        <taxon>Pseudomonadati</taxon>
        <taxon>Bacteroidota</taxon>
        <taxon>Cytophagia</taxon>
        <taxon>Cytophagales</taxon>
        <taxon>Hymenobacteraceae</taxon>
        <taxon>Adhaeribacter</taxon>
    </lineage>
</organism>
<evidence type="ECO:0000256" key="3">
    <source>
        <dbReference type="HAMAP-Rule" id="MF_01537"/>
    </source>
</evidence>
<dbReference type="HAMAP" id="MF_01537">
    <property type="entry name" value="Nucleos_phosphorylase_PpnP"/>
    <property type="match status" value="1"/>
</dbReference>
<dbReference type="EC" id="2.4.2.1" evidence="3"/>
<dbReference type="AlphaFoldDB" id="A0A369QMC2"/>
<gene>
    <name evidence="3" type="primary">ppnP</name>
    <name evidence="4" type="ORF">AHMF7616_04712</name>
</gene>
<dbReference type="Pfam" id="PF06865">
    <property type="entry name" value="Ppnp"/>
    <property type="match status" value="1"/>
</dbReference>
<dbReference type="FunFam" id="2.60.120.10:FF:000016">
    <property type="entry name" value="Pyrimidine/purine nucleoside phosphorylase"/>
    <property type="match status" value="1"/>
</dbReference>
<dbReference type="EC" id="2.4.2.2" evidence="3"/>
<dbReference type="Gene3D" id="2.60.120.10">
    <property type="entry name" value="Jelly Rolls"/>
    <property type="match status" value="1"/>
</dbReference>
<reference evidence="4 5" key="1">
    <citation type="submission" date="2018-04" db="EMBL/GenBank/DDBJ databases">
        <title>Adhaeribacter sp. HMF7616 genome sequencing and assembly.</title>
        <authorList>
            <person name="Kang H."/>
            <person name="Kang J."/>
            <person name="Cha I."/>
            <person name="Kim H."/>
            <person name="Joh K."/>
        </authorList>
    </citation>
    <scope>NUCLEOTIDE SEQUENCE [LARGE SCALE GENOMIC DNA]</scope>
    <source>
        <strain evidence="4 5">HMF7616</strain>
    </source>
</reference>
<dbReference type="InterPro" id="IPR014710">
    <property type="entry name" value="RmlC-like_jellyroll"/>
</dbReference>
<dbReference type="GO" id="GO:0004850">
    <property type="term" value="F:uridine phosphorylase activity"/>
    <property type="evidence" value="ECO:0007669"/>
    <property type="project" value="RHEA"/>
</dbReference>
<dbReference type="OrthoDB" id="9793848at2"/>
<dbReference type="SUPFAM" id="SSF51182">
    <property type="entry name" value="RmlC-like cupins"/>
    <property type="match status" value="1"/>
</dbReference>
<comment type="catalytic activity">
    <reaction evidence="3">
        <text>xanthosine + phosphate = alpha-D-ribose 1-phosphate + xanthine</text>
        <dbReference type="Rhea" id="RHEA:27638"/>
        <dbReference type="ChEBI" id="CHEBI:17712"/>
        <dbReference type="ChEBI" id="CHEBI:18107"/>
        <dbReference type="ChEBI" id="CHEBI:43474"/>
        <dbReference type="ChEBI" id="CHEBI:57720"/>
        <dbReference type="EC" id="2.4.2.1"/>
    </reaction>
</comment>
<comment type="catalytic activity">
    <reaction evidence="3">
        <text>adenosine + phosphate = alpha-D-ribose 1-phosphate + adenine</text>
        <dbReference type="Rhea" id="RHEA:27642"/>
        <dbReference type="ChEBI" id="CHEBI:16335"/>
        <dbReference type="ChEBI" id="CHEBI:16708"/>
        <dbReference type="ChEBI" id="CHEBI:43474"/>
        <dbReference type="ChEBI" id="CHEBI:57720"/>
        <dbReference type="EC" id="2.4.2.1"/>
    </reaction>
</comment>
<evidence type="ECO:0000313" key="4">
    <source>
        <dbReference type="EMBL" id="RDC66081.1"/>
    </source>
</evidence>
<dbReference type="GO" id="GO:0047975">
    <property type="term" value="F:guanosine phosphorylase activity"/>
    <property type="evidence" value="ECO:0007669"/>
    <property type="project" value="RHEA"/>
</dbReference>
<comment type="similarity">
    <text evidence="3">Belongs to the nucleoside phosphorylase PpnP family.</text>
</comment>
<comment type="function">
    <text evidence="3">Catalyzes the phosphorolysis of diverse nucleosides, yielding D-ribose 1-phosphate and the respective free bases. Can use uridine, adenosine, guanosine, cytidine, thymidine, inosine and xanthosine as substrates. Also catalyzes the reverse reactions.</text>
</comment>
<dbReference type="RefSeq" id="WP_115374995.1">
    <property type="nucleotide sequence ID" value="NZ_QASA01000001.1"/>
</dbReference>
<comment type="caution">
    <text evidence="4">The sequence shown here is derived from an EMBL/GenBank/DDBJ whole genome shotgun (WGS) entry which is preliminary data.</text>
</comment>
<comment type="catalytic activity">
    <reaction evidence="3">
        <text>cytidine + phosphate = cytosine + alpha-D-ribose 1-phosphate</text>
        <dbReference type="Rhea" id="RHEA:52540"/>
        <dbReference type="ChEBI" id="CHEBI:16040"/>
        <dbReference type="ChEBI" id="CHEBI:17562"/>
        <dbReference type="ChEBI" id="CHEBI:43474"/>
        <dbReference type="ChEBI" id="CHEBI:57720"/>
        <dbReference type="EC" id="2.4.2.2"/>
    </reaction>
</comment>
<proteinExistence type="inferred from homology"/>
<dbReference type="PANTHER" id="PTHR36540">
    <property type="entry name" value="PYRIMIDINE/PURINE NUCLEOSIDE PHOSPHORYLASE"/>
    <property type="match status" value="1"/>
</dbReference>
<dbReference type="GO" id="GO:0009032">
    <property type="term" value="F:thymidine phosphorylase activity"/>
    <property type="evidence" value="ECO:0007669"/>
    <property type="project" value="RHEA"/>
</dbReference>
<dbReference type="EMBL" id="QASA01000001">
    <property type="protein sequence ID" value="RDC66081.1"/>
    <property type="molecule type" value="Genomic_DNA"/>
</dbReference>
<name>A0A369QMC2_9BACT</name>
<comment type="catalytic activity">
    <reaction evidence="3">
        <text>uridine + phosphate = alpha-D-ribose 1-phosphate + uracil</text>
        <dbReference type="Rhea" id="RHEA:24388"/>
        <dbReference type="ChEBI" id="CHEBI:16704"/>
        <dbReference type="ChEBI" id="CHEBI:17568"/>
        <dbReference type="ChEBI" id="CHEBI:43474"/>
        <dbReference type="ChEBI" id="CHEBI:57720"/>
        <dbReference type="EC" id="2.4.2.2"/>
    </reaction>
</comment>
<evidence type="ECO:0000313" key="5">
    <source>
        <dbReference type="Proteomes" id="UP000253919"/>
    </source>
</evidence>
<dbReference type="PANTHER" id="PTHR36540:SF1">
    <property type="entry name" value="PYRIMIDINE_PURINE NUCLEOSIDE PHOSPHORYLASE"/>
    <property type="match status" value="1"/>
</dbReference>
<keyword evidence="5" id="KW-1185">Reference proteome</keyword>
<comment type="catalytic activity">
    <reaction evidence="3">
        <text>a purine D-ribonucleoside + phosphate = a purine nucleobase + alpha-D-ribose 1-phosphate</text>
        <dbReference type="Rhea" id="RHEA:19805"/>
        <dbReference type="ChEBI" id="CHEBI:26386"/>
        <dbReference type="ChEBI" id="CHEBI:43474"/>
        <dbReference type="ChEBI" id="CHEBI:57720"/>
        <dbReference type="ChEBI" id="CHEBI:142355"/>
        <dbReference type="EC" id="2.4.2.1"/>
    </reaction>
</comment>
<sequence>MIQVNEYFNGAVKSLAYQTPAGKSSVGVINPGTYEFGTGQPEIMTITEGSLEVLLPETTTWQTYAAGRVFNVPGNSSFQVRTEEQTAYLCQYR</sequence>
<evidence type="ECO:0000256" key="2">
    <source>
        <dbReference type="ARBA" id="ARBA00022679"/>
    </source>
</evidence>
<accession>A0A369QMC2</accession>
<dbReference type="CDD" id="cd20296">
    <property type="entry name" value="cupin_PpnP-like"/>
    <property type="match status" value="1"/>
</dbReference>
<keyword evidence="1 3" id="KW-0328">Glycosyltransferase</keyword>
<dbReference type="InterPro" id="IPR009664">
    <property type="entry name" value="Ppnp"/>
</dbReference>
<keyword evidence="2 3" id="KW-0808">Transferase</keyword>
<comment type="catalytic activity">
    <reaction evidence="3">
        <text>thymidine + phosphate = 2-deoxy-alpha-D-ribose 1-phosphate + thymine</text>
        <dbReference type="Rhea" id="RHEA:16037"/>
        <dbReference type="ChEBI" id="CHEBI:17748"/>
        <dbReference type="ChEBI" id="CHEBI:17821"/>
        <dbReference type="ChEBI" id="CHEBI:43474"/>
        <dbReference type="ChEBI" id="CHEBI:57259"/>
        <dbReference type="EC" id="2.4.2.2"/>
    </reaction>
</comment>
<evidence type="ECO:0000256" key="1">
    <source>
        <dbReference type="ARBA" id="ARBA00022676"/>
    </source>
</evidence>
<dbReference type="InterPro" id="IPR011051">
    <property type="entry name" value="RmlC_Cupin_sf"/>
</dbReference>
<dbReference type="Proteomes" id="UP000253919">
    <property type="component" value="Unassembled WGS sequence"/>
</dbReference>
<comment type="catalytic activity">
    <reaction evidence="3">
        <text>guanosine + phosphate = alpha-D-ribose 1-phosphate + guanine</text>
        <dbReference type="Rhea" id="RHEA:13233"/>
        <dbReference type="ChEBI" id="CHEBI:16235"/>
        <dbReference type="ChEBI" id="CHEBI:16750"/>
        <dbReference type="ChEBI" id="CHEBI:43474"/>
        <dbReference type="ChEBI" id="CHEBI:57720"/>
        <dbReference type="EC" id="2.4.2.1"/>
    </reaction>
</comment>
<protein>
    <recommendedName>
        <fullName evidence="3">Pyrimidine/purine nucleoside phosphorylase</fullName>
        <ecNumber evidence="3">2.4.2.1</ecNumber>
        <ecNumber evidence="3">2.4.2.2</ecNumber>
    </recommendedName>
    <alternativeName>
        <fullName evidence="3">Adenosine phosphorylase</fullName>
    </alternativeName>
    <alternativeName>
        <fullName evidence="3">Cytidine phosphorylase</fullName>
    </alternativeName>
    <alternativeName>
        <fullName evidence="3">Guanosine phosphorylase</fullName>
    </alternativeName>
    <alternativeName>
        <fullName evidence="3">Inosine phosphorylase</fullName>
    </alternativeName>
    <alternativeName>
        <fullName evidence="3">Thymidine phosphorylase</fullName>
    </alternativeName>
    <alternativeName>
        <fullName evidence="3">Uridine phosphorylase</fullName>
    </alternativeName>
    <alternativeName>
        <fullName evidence="3">Xanthosine phosphorylase</fullName>
    </alternativeName>
</protein>
<dbReference type="GO" id="GO:0004731">
    <property type="term" value="F:purine-nucleoside phosphorylase activity"/>
    <property type="evidence" value="ECO:0007669"/>
    <property type="project" value="UniProtKB-UniRule"/>
</dbReference>
<dbReference type="GO" id="GO:0005829">
    <property type="term" value="C:cytosol"/>
    <property type="evidence" value="ECO:0007669"/>
    <property type="project" value="TreeGrafter"/>
</dbReference>